<organism evidence="1">
    <name type="scientific">Klebsiella pneumoniae</name>
    <dbReference type="NCBI Taxonomy" id="573"/>
    <lineage>
        <taxon>Bacteria</taxon>
        <taxon>Pseudomonadati</taxon>
        <taxon>Pseudomonadota</taxon>
        <taxon>Gammaproteobacteria</taxon>
        <taxon>Enterobacterales</taxon>
        <taxon>Enterobacteriaceae</taxon>
        <taxon>Klebsiella/Raoultella group</taxon>
        <taxon>Klebsiella</taxon>
        <taxon>Klebsiella pneumoniae complex</taxon>
    </lineage>
</organism>
<keyword evidence="1" id="KW-0614">Plasmid</keyword>
<protein>
    <submittedName>
        <fullName evidence="1">MobB protein</fullName>
    </submittedName>
</protein>
<proteinExistence type="predicted"/>
<name>A0A5K7Y9J8_KLEPN</name>
<dbReference type="AlphaFoldDB" id="A0A5K7Y9J8"/>
<reference evidence="1" key="1">
    <citation type="submission" date="2019-10" db="EMBL/GenBank/DDBJ databases">
        <title>clinical isolates of Klebsiella pneumoniae co-producing NDM-5 and OXA-232 in Nepal.</title>
        <authorList>
            <person name="Tada T."/>
            <person name="Kirikae T."/>
            <person name="Sherchan J."/>
        </authorList>
    </citation>
    <scope>NUCLEOTIDE SEQUENCE</scope>
    <source>
        <strain evidence="1">JUNP 053</strain>
        <plasmid evidence="1">pJUNP053-OXA</plasmid>
    </source>
</reference>
<dbReference type="RefSeq" id="WP_052411969.1">
    <property type="nucleotide sequence ID" value="NZ_MF774791.1"/>
</dbReference>
<evidence type="ECO:0000313" key="1">
    <source>
        <dbReference type="EMBL" id="BBO60595.1"/>
    </source>
</evidence>
<sequence>MQFQLPVYHGSPRIEARIVGLVEVGLQPLPALQFDVRDYKIQLQPPLVAVLYPQNSVLVALQSGQERLFKVAHQLVLGRPG</sequence>
<accession>A0A5K7Y9J8</accession>
<geneLocation type="plasmid" evidence="1">
    <name>pJUNP053-OXA</name>
</geneLocation>
<dbReference type="EMBL" id="LC507653">
    <property type="protein sequence ID" value="BBO60595.1"/>
    <property type="molecule type" value="Genomic_DNA"/>
</dbReference>